<keyword evidence="2" id="KW-1185">Reference proteome</keyword>
<reference evidence="1 2" key="1">
    <citation type="submission" date="2018-03" db="EMBL/GenBank/DDBJ databases">
        <title>Genomes of Pezizomycetes fungi and the evolution of truffles.</title>
        <authorList>
            <person name="Murat C."/>
            <person name="Payen T."/>
            <person name="Noel B."/>
            <person name="Kuo A."/>
            <person name="Martin F.M."/>
        </authorList>
    </citation>
    <scope>NUCLEOTIDE SEQUENCE [LARGE SCALE GENOMIC DNA]</scope>
    <source>
        <strain evidence="1">091103-1</strain>
    </source>
</reference>
<gene>
    <name evidence="1" type="ORF">C7212DRAFT_347064</name>
</gene>
<comment type="caution">
    <text evidence="1">The sequence shown here is derived from an EMBL/GenBank/DDBJ whole genome shotgun (WGS) entry which is preliminary data.</text>
</comment>
<accession>A0A317SGL4</accession>
<protein>
    <submittedName>
        <fullName evidence="1">Uncharacterized protein</fullName>
    </submittedName>
</protein>
<evidence type="ECO:0000313" key="2">
    <source>
        <dbReference type="Proteomes" id="UP000246991"/>
    </source>
</evidence>
<evidence type="ECO:0000313" key="1">
    <source>
        <dbReference type="EMBL" id="PWW73565.1"/>
    </source>
</evidence>
<dbReference type="EMBL" id="PYWC01000078">
    <property type="protein sequence ID" value="PWW73565.1"/>
    <property type="molecule type" value="Genomic_DNA"/>
</dbReference>
<organism evidence="1 2">
    <name type="scientific">Tuber magnatum</name>
    <name type="common">white Piedmont truffle</name>
    <dbReference type="NCBI Taxonomy" id="42249"/>
    <lineage>
        <taxon>Eukaryota</taxon>
        <taxon>Fungi</taxon>
        <taxon>Dikarya</taxon>
        <taxon>Ascomycota</taxon>
        <taxon>Pezizomycotina</taxon>
        <taxon>Pezizomycetes</taxon>
        <taxon>Pezizales</taxon>
        <taxon>Tuberaceae</taxon>
        <taxon>Tuber</taxon>
    </lineage>
</organism>
<dbReference type="Proteomes" id="UP000246991">
    <property type="component" value="Unassembled WGS sequence"/>
</dbReference>
<proteinExistence type="predicted"/>
<sequence>MAGTIPGVLVKAWMCIRCTQPFSMNPLVDPYALCSNRTGMEHGCTPTIAVRVRSQGIQTVAVDISHAISHGHRRDRLKATRLGLIHPLESKGEKIEAVCGSRYVFKLFHLRVWIYLCEKRALLVRIIDQGGQPDGGDLVLYKIRPPDHSCYYSFLEWTSVRDEKDY</sequence>
<name>A0A317SGL4_9PEZI</name>
<dbReference type="AlphaFoldDB" id="A0A317SGL4"/>